<dbReference type="GO" id="GO:0005737">
    <property type="term" value="C:cytoplasm"/>
    <property type="evidence" value="ECO:0007669"/>
    <property type="project" value="TreeGrafter"/>
</dbReference>
<dbReference type="PANTHER" id="PTHR43544">
    <property type="entry name" value="SHORT-CHAIN DEHYDROGENASE/REDUCTASE"/>
    <property type="match status" value="1"/>
</dbReference>
<sequence>MSYTWLVTGSSRGIGLEFVKQLTTDRSNTVFATCRCPDSSSALQSLKNASGNLHIVQLDVRDEGSISTAVCIVQAILGARGLDYLINNAGQIHGTDKFAPFSSMLAADLIENFLTNVAGPALVLQAFLPACEKSQRRVVANISSAAGSFARKDFGAVGAAYCVSKAALNMLSCKQAKDRADMIVVAINPGSVKTDMGAPNAPLLPAESVASMLRIIHSATAEISGRFINHTGEEIAW</sequence>
<dbReference type="Pfam" id="PF00106">
    <property type="entry name" value="adh_short"/>
    <property type="match status" value="1"/>
</dbReference>
<evidence type="ECO:0000256" key="1">
    <source>
        <dbReference type="ARBA" id="ARBA00006484"/>
    </source>
</evidence>
<dbReference type="CDD" id="cd05325">
    <property type="entry name" value="carb_red_sniffer_like_SDR_c"/>
    <property type="match status" value="1"/>
</dbReference>
<dbReference type="GO" id="GO:0016491">
    <property type="term" value="F:oxidoreductase activity"/>
    <property type="evidence" value="ECO:0007669"/>
    <property type="project" value="UniProtKB-KW"/>
</dbReference>
<evidence type="ECO:0000256" key="2">
    <source>
        <dbReference type="ARBA" id="ARBA00022857"/>
    </source>
</evidence>
<protein>
    <submittedName>
        <fullName evidence="4">NAD(P)-binding protein</fullName>
    </submittedName>
</protein>
<gene>
    <name evidence="4" type="ORF">FIBSPDRAFT_933622</name>
</gene>
<dbReference type="EMBL" id="KV417575">
    <property type="protein sequence ID" value="KZP18166.1"/>
    <property type="molecule type" value="Genomic_DNA"/>
</dbReference>
<accession>A0A166GU20</accession>
<dbReference type="PROSITE" id="PS00061">
    <property type="entry name" value="ADH_SHORT"/>
    <property type="match status" value="1"/>
</dbReference>
<dbReference type="OrthoDB" id="9876299at2759"/>
<dbReference type="PANTHER" id="PTHR43544:SF7">
    <property type="entry name" value="NADB-LER2"/>
    <property type="match status" value="1"/>
</dbReference>
<dbReference type="InterPro" id="IPR020904">
    <property type="entry name" value="Sc_DH/Rdtase_CS"/>
</dbReference>
<organism evidence="4 5">
    <name type="scientific">Athelia psychrophila</name>
    <dbReference type="NCBI Taxonomy" id="1759441"/>
    <lineage>
        <taxon>Eukaryota</taxon>
        <taxon>Fungi</taxon>
        <taxon>Dikarya</taxon>
        <taxon>Basidiomycota</taxon>
        <taxon>Agaricomycotina</taxon>
        <taxon>Agaricomycetes</taxon>
        <taxon>Agaricomycetidae</taxon>
        <taxon>Atheliales</taxon>
        <taxon>Atheliaceae</taxon>
        <taxon>Athelia</taxon>
    </lineage>
</organism>
<evidence type="ECO:0000313" key="4">
    <source>
        <dbReference type="EMBL" id="KZP18166.1"/>
    </source>
</evidence>
<dbReference type="Proteomes" id="UP000076532">
    <property type="component" value="Unassembled WGS sequence"/>
</dbReference>
<dbReference type="AlphaFoldDB" id="A0A166GU20"/>
<keyword evidence="5" id="KW-1185">Reference proteome</keyword>
<dbReference type="InterPro" id="IPR051468">
    <property type="entry name" value="Fungal_SecMetab_SDRs"/>
</dbReference>
<dbReference type="SUPFAM" id="SSF51735">
    <property type="entry name" value="NAD(P)-binding Rossmann-fold domains"/>
    <property type="match status" value="1"/>
</dbReference>
<reference evidence="4 5" key="1">
    <citation type="journal article" date="2016" name="Mol. Biol. Evol.">
        <title>Comparative Genomics of Early-Diverging Mushroom-Forming Fungi Provides Insights into the Origins of Lignocellulose Decay Capabilities.</title>
        <authorList>
            <person name="Nagy L.G."/>
            <person name="Riley R."/>
            <person name="Tritt A."/>
            <person name="Adam C."/>
            <person name="Daum C."/>
            <person name="Floudas D."/>
            <person name="Sun H."/>
            <person name="Yadav J.S."/>
            <person name="Pangilinan J."/>
            <person name="Larsson K.H."/>
            <person name="Matsuura K."/>
            <person name="Barry K."/>
            <person name="Labutti K."/>
            <person name="Kuo R."/>
            <person name="Ohm R.A."/>
            <person name="Bhattacharya S.S."/>
            <person name="Shirouzu T."/>
            <person name="Yoshinaga Y."/>
            <person name="Martin F.M."/>
            <person name="Grigoriev I.V."/>
            <person name="Hibbett D.S."/>
        </authorList>
    </citation>
    <scope>NUCLEOTIDE SEQUENCE [LARGE SCALE GENOMIC DNA]</scope>
    <source>
        <strain evidence="4 5">CBS 109695</strain>
    </source>
</reference>
<dbReference type="Gene3D" id="3.40.50.720">
    <property type="entry name" value="NAD(P)-binding Rossmann-like Domain"/>
    <property type="match status" value="1"/>
</dbReference>
<keyword evidence="3" id="KW-0560">Oxidoreductase</keyword>
<proteinExistence type="inferred from homology"/>
<dbReference type="PRINTS" id="PR00081">
    <property type="entry name" value="GDHRDH"/>
</dbReference>
<comment type="similarity">
    <text evidence="1">Belongs to the short-chain dehydrogenases/reductases (SDR) family.</text>
</comment>
<keyword evidence="2" id="KW-0521">NADP</keyword>
<dbReference type="InterPro" id="IPR036291">
    <property type="entry name" value="NAD(P)-bd_dom_sf"/>
</dbReference>
<dbReference type="InterPro" id="IPR002347">
    <property type="entry name" value="SDR_fam"/>
</dbReference>
<evidence type="ECO:0000313" key="5">
    <source>
        <dbReference type="Proteomes" id="UP000076532"/>
    </source>
</evidence>
<name>A0A166GU20_9AGAM</name>
<evidence type="ECO:0000256" key="3">
    <source>
        <dbReference type="ARBA" id="ARBA00023002"/>
    </source>
</evidence>